<organism evidence="2 3">
    <name type="scientific">Hymenobacter arizonensis</name>
    <name type="common">Siccationidurans arizonensis</name>
    <dbReference type="NCBI Taxonomy" id="1227077"/>
    <lineage>
        <taxon>Bacteria</taxon>
        <taxon>Pseudomonadati</taxon>
        <taxon>Bacteroidota</taxon>
        <taxon>Cytophagia</taxon>
        <taxon>Cytophagales</taxon>
        <taxon>Hymenobacteraceae</taxon>
        <taxon>Hymenobacter</taxon>
    </lineage>
</organism>
<proteinExistence type="predicted"/>
<dbReference type="InterPro" id="IPR043038">
    <property type="entry name" value="VbhA_sf"/>
</dbReference>
<protein>
    <recommendedName>
        <fullName evidence="4">Antitoxin VbhA domain-containing protein</fullName>
    </recommendedName>
</protein>
<dbReference type="EMBL" id="FOXS01000003">
    <property type="protein sequence ID" value="SFQ50714.1"/>
    <property type="molecule type" value="Genomic_DNA"/>
</dbReference>
<gene>
    <name evidence="2" type="ORF">SAMN04515668_2648</name>
</gene>
<feature type="region of interest" description="Disordered" evidence="1">
    <location>
        <begin position="1"/>
        <end position="25"/>
    </location>
</feature>
<sequence>MLENTSESSDSAMSEQSEAELQAERQRRHHVAWGIAAARLGHTPLDPQVRAYLHGYIVGELTVDQLEALSCPSEPATRVLATTVTQARFLR</sequence>
<feature type="compositionally biased region" description="Low complexity" evidence="1">
    <location>
        <begin position="1"/>
        <end position="20"/>
    </location>
</feature>
<evidence type="ECO:0000313" key="3">
    <source>
        <dbReference type="Proteomes" id="UP000199029"/>
    </source>
</evidence>
<dbReference type="Proteomes" id="UP000199029">
    <property type="component" value="Unassembled WGS sequence"/>
</dbReference>
<dbReference type="Gene3D" id="1.10.8.1050">
    <property type="entry name" value="Antitoxin VbhA-like"/>
    <property type="match status" value="1"/>
</dbReference>
<dbReference type="OrthoDB" id="885364at2"/>
<reference evidence="3" key="1">
    <citation type="submission" date="2016-10" db="EMBL/GenBank/DDBJ databases">
        <authorList>
            <person name="Varghese N."/>
            <person name="Submissions S."/>
        </authorList>
    </citation>
    <scope>NUCLEOTIDE SEQUENCE [LARGE SCALE GENOMIC DNA]</scope>
    <source>
        <strain evidence="3">OR362-8,ATCC BAA-1266,JCM 13504</strain>
    </source>
</reference>
<keyword evidence="3" id="KW-1185">Reference proteome</keyword>
<evidence type="ECO:0000313" key="2">
    <source>
        <dbReference type="EMBL" id="SFQ50714.1"/>
    </source>
</evidence>
<evidence type="ECO:0000256" key="1">
    <source>
        <dbReference type="SAM" id="MobiDB-lite"/>
    </source>
</evidence>
<name>A0A1I5Z2J9_HYMAR</name>
<evidence type="ECO:0008006" key="4">
    <source>
        <dbReference type="Google" id="ProtNLM"/>
    </source>
</evidence>
<dbReference type="AlphaFoldDB" id="A0A1I5Z2J9"/>
<accession>A0A1I5Z2J9</accession>
<dbReference type="RefSeq" id="WP_092673839.1">
    <property type="nucleotide sequence ID" value="NZ_FOXS01000003.1"/>
</dbReference>